<name>C7R3M4_JONDD</name>
<evidence type="ECO:0000256" key="1">
    <source>
        <dbReference type="ARBA" id="ARBA00001933"/>
    </source>
</evidence>
<dbReference type="PANTHER" id="PTHR43727:SF2">
    <property type="entry name" value="GROUP IV DECARBOXYLASE"/>
    <property type="match status" value="1"/>
</dbReference>
<sequence>MVVSMRTDARPDSCRRVAVVGAGPKALAALVELERLLAGESWSTGGDRGPVLGHDNQVPVSVWDPAEAGPGAVWDPATPVPLIMNVSASIVDLSCPSFPLSYVQWAQSHECADAREQFPPRARMGEYLRAVWGALSASPWLSVHHIAQRVVSVEPDAQGTWTVVDESGARSGGWGSVLLATGHRTPVGCGVYEQVRDTVGMSGAPGEGDWGEDDCGEVVIRGAALTGIDMVLLVTEGRGGQWVTRGHEGSSEWEYVSSGREPRVVTLLSRSGIPLSPKPQHTPGHWGEVVRSVTCQLVDVPPTEVLTQRWWDILLDAAHSLAHHVAPDVLSRQHLWDVLTQPDHITPSGAVPAFDPVSADALARMTTHLRMNHGDQPPDAQWVWGRVWNLGYRDIIGSLNRGPRPRAGWELFRHVAVNAERWAYGPPEKTVRKLIALTQRGLLRWAVTPPVAVGEEHIVPAVTQPAGVLTHPRPWEGDTPTPTDAPDPLWRSLLTNGDVTVRPGERGILTDHTTTCINANGTPTHGLHALGRPTEDPIIGHDTLNHTLHGDCAAWAATIHTRLHTAATTPARYPHTMKGTPVSTPLLCQGVTPLTARTEPWMTALLTDPNQCATLLDTYGSPLNIHNFDPLTRNITELTNTASHHGIRFAVYVARKANKTLNLVTAAHTQGAGIDVASTRELRQTLAAGVPGPRIVFSAAIKTRDAITDALRNNVTISLDNLDEAHLVTTTAHTLGLTAHIAFRLAITDPHIAPTRFGLPATDWLTWLTTTNHTHISVDGLHFHLNGYSATERATALRHAITTIDDLRARGCPASFIDMGGGVPMSYLDNGEQWHQFWAAVDRQPASSCEVTWRGDRLGLVDAGADRPSPSVYPYYQDVVRGEWLENIVTSPVAAPTVHDGHGSDRPTPDTTIADALASRDIELRCEPGRSMLDGCGMTLARVMFRKHTSDGVPLVGLAMNRTQVRSTSVDFLVDPVLVRPTDAGEPNEPGSGFFVGAYCIEEELLARRRFVFPQGVAVGDIVAFPNTGGYLMHIVESASHQIPLAANIVATGDRWELDPGDTSDARAGSTN</sequence>
<keyword evidence="6" id="KW-1185">Reference proteome</keyword>
<keyword evidence="2" id="KW-0663">Pyridoxal phosphate</keyword>
<dbReference type="SUPFAM" id="SSF50621">
    <property type="entry name" value="Alanine racemase C-terminal domain-like"/>
    <property type="match status" value="1"/>
</dbReference>
<dbReference type="eggNOG" id="COG4529">
    <property type="taxonomic scope" value="Bacteria"/>
</dbReference>
<dbReference type="InterPro" id="IPR029066">
    <property type="entry name" value="PLP-binding_barrel"/>
</dbReference>
<dbReference type="STRING" id="471856.Jden_2537"/>
<dbReference type="Gene3D" id="3.50.50.60">
    <property type="entry name" value="FAD/NAD(P)-binding domain"/>
    <property type="match status" value="1"/>
</dbReference>
<dbReference type="Proteomes" id="UP000000628">
    <property type="component" value="Chromosome"/>
</dbReference>
<dbReference type="EMBL" id="CP001706">
    <property type="protein sequence ID" value="ACV10169.1"/>
    <property type="molecule type" value="Genomic_DNA"/>
</dbReference>
<dbReference type="GO" id="GO:0008836">
    <property type="term" value="F:diaminopimelate decarboxylase activity"/>
    <property type="evidence" value="ECO:0007669"/>
    <property type="project" value="TreeGrafter"/>
</dbReference>
<evidence type="ECO:0000313" key="5">
    <source>
        <dbReference type="EMBL" id="ACV10169.1"/>
    </source>
</evidence>
<dbReference type="GO" id="GO:0009089">
    <property type="term" value="P:lysine biosynthetic process via diaminopimelate"/>
    <property type="evidence" value="ECO:0007669"/>
    <property type="project" value="TreeGrafter"/>
</dbReference>
<dbReference type="eggNOG" id="COG0019">
    <property type="taxonomic scope" value="Bacteria"/>
</dbReference>
<dbReference type="InterPro" id="IPR009006">
    <property type="entry name" value="Ala_racemase/Decarboxylase_C"/>
</dbReference>
<dbReference type="Pfam" id="PF02784">
    <property type="entry name" value="Orn_Arg_deC_N"/>
    <property type="match status" value="1"/>
</dbReference>
<dbReference type="SUPFAM" id="SSF51419">
    <property type="entry name" value="PLP-binding barrel"/>
    <property type="match status" value="1"/>
</dbReference>
<dbReference type="KEGG" id="jde:Jden_2537"/>
<evidence type="ECO:0000313" key="6">
    <source>
        <dbReference type="Proteomes" id="UP000000628"/>
    </source>
</evidence>
<dbReference type="AlphaFoldDB" id="C7R3M4"/>
<accession>C7R3M4</accession>
<protein>
    <submittedName>
        <fullName evidence="5">Orn/DAP/Arg decarboxylase 2</fullName>
    </submittedName>
</protein>
<feature type="domain" description="FAD-dependent urate hydroxylase HpyO/Asp monooxygenase CreE-like FAD/NAD(P)-binding" evidence="4">
    <location>
        <begin position="18"/>
        <end position="183"/>
    </location>
</feature>
<evidence type="ECO:0000256" key="2">
    <source>
        <dbReference type="ARBA" id="ARBA00022898"/>
    </source>
</evidence>
<reference evidence="5 6" key="1">
    <citation type="journal article" date="2009" name="Stand. Genomic Sci.">
        <title>Complete genome sequence of Jonesia denitrificans type strain (Prevot 55134).</title>
        <authorList>
            <person name="Pukall R."/>
            <person name="Gehrich-Schroter G."/>
            <person name="Lapidus A."/>
            <person name="Nolan M."/>
            <person name="Glavina Del Rio T."/>
            <person name="Lucas S."/>
            <person name="Chen F."/>
            <person name="Tice H."/>
            <person name="Pitluck S."/>
            <person name="Cheng J.F."/>
            <person name="Copeland A."/>
            <person name="Saunders E."/>
            <person name="Brettin T."/>
            <person name="Detter J.C."/>
            <person name="Bruce D."/>
            <person name="Goodwin L."/>
            <person name="Pati A."/>
            <person name="Ivanova N."/>
            <person name="Mavromatis K."/>
            <person name="Ovchinnikova G."/>
            <person name="Chen A."/>
            <person name="Palaniappan K."/>
            <person name="Land M."/>
            <person name="Hauser L."/>
            <person name="Chang Y.J."/>
            <person name="Jeffries C.D."/>
            <person name="Chain P."/>
            <person name="Goker M."/>
            <person name="Bristow J."/>
            <person name="Eisen J.A."/>
            <person name="Markowitz V."/>
            <person name="Hugenholtz P."/>
            <person name="Kyrpides N.C."/>
            <person name="Klenk H.P."/>
            <person name="Han C."/>
        </authorList>
    </citation>
    <scope>NUCLEOTIDE SEQUENCE [LARGE SCALE GENOMIC DNA]</scope>
    <source>
        <strain evidence="6">ATCC 14870 / DSM 20603 / BCRC 15368 / CIP 55.134 / JCM 11481 / NBRC 15587 / NCTC 10816 / Prevot 55134</strain>
    </source>
</reference>
<dbReference type="InterPro" id="IPR036188">
    <property type="entry name" value="FAD/NAD-bd_sf"/>
</dbReference>
<evidence type="ECO:0000259" key="3">
    <source>
        <dbReference type="Pfam" id="PF02784"/>
    </source>
</evidence>
<proteinExistence type="predicted"/>
<dbReference type="Gene3D" id="2.40.37.10">
    <property type="entry name" value="Lyase, Ornithine Decarboxylase, Chain A, domain 1"/>
    <property type="match status" value="1"/>
</dbReference>
<evidence type="ECO:0000259" key="4">
    <source>
        <dbReference type="Pfam" id="PF13454"/>
    </source>
</evidence>
<dbReference type="Pfam" id="PF13454">
    <property type="entry name" value="NAD_binding_9"/>
    <property type="match status" value="1"/>
</dbReference>
<dbReference type="InterPro" id="IPR022644">
    <property type="entry name" value="De-COase2_N"/>
</dbReference>
<feature type="domain" description="Orn/DAP/Arg decarboxylase 2 N-terminal" evidence="3">
    <location>
        <begin position="636"/>
        <end position="834"/>
    </location>
</feature>
<dbReference type="HOGENOM" id="CLU_316583_0_0_11"/>
<dbReference type="OrthoDB" id="3275594at2"/>
<dbReference type="Gene3D" id="3.20.20.10">
    <property type="entry name" value="Alanine racemase"/>
    <property type="match status" value="1"/>
</dbReference>
<dbReference type="InterPro" id="IPR038732">
    <property type="entry name" value="HpyO/CreE_NAD-binding"/>
</dbReference>
<dbReference type="PANTHER" id="PTHR43727">
    <property type="entry name" value="DIAMINOPIMELATE DECARBOXYLASE"/>
    <property type="match status" value="1"/>
</dbReference>
<organism evidence="5 6">
    <name type="scientific">Jonesia denitrificans (strain ATCC 14870 / DSM 20603 / BCRC 15368 / CIP 55.134 / JCM 11481 / NBRC 15587 / NCTC 10816 / Prevot 55134)</name>
    <name type="common">Listeria denitrificans</name>
    <dbReference type="NCBI Taxonomy" id="471856"/>
    <lineage>
        <taxon>Bacteria</taxon>
        <taxon>Bacillati</taxon>
        <taxon>Actinomycetota</taxon>
        <taxon>Actinomycetes</taxon>
        <taxon>Micrococcales</taxon>
        <taxon>Jonesiaceae</taxon>
        <taxon>Jonesia</taxon>
    </lineage>
</organism>
<comment type="cofactor">
    <cofactor evidence="1">
        <name>pyridoxal 5'-phosphate</name>
        <dbReference type="ChEBI" id="CHEBI:597326"/>
    </cofactor>
</comment>
<gene>
    <name evidence="5" type="ordered locus">Jden_2537</name>
</gene>